<accession>A0A1A9W6R7</accession>
<sequence length="210" mass="23790">MIVINKPLCCFSLIQSIVTIFCSNACQWHKNPQVIRSSSLAHQLKDFVKDKTFLYLKLTGGDRVGLKTDLEIKSFRDEVEYESSIKLSDIFVKVTNVTVNESDEVKPSRLCKQCTTRLLDAYKFICAVEQAEVEINFLLQQEHEHSEYASLDLQKNNINNMSLERQNTAIGSLLDKPLAGCNRCDRSFAKKQAHTMKDTANISPPVPEST</sequence>
<dbReference type="VEuPathDB" id="VectorBase:GBRI008247"/>
<proteinExistence type="predicted"/>
<feature type="chain" id="PRO_5045549492" description="ZAD domain-containing protein" evidence="1">
    <location>
        <begin position="26"/>
        <end position="210"/>
    </location>
</feature>
<dbReference type="EnsemblMetazoa" id="GBRI008247-RA">
    <property type="protein sequence ID" value="GBRI008247-PA"/>
    <property type="gene ID" value="GBRI008247"/>
</dbReference>
<dbReference type="STRING" id="37001.A0A1A9W6R7"/>
<dbReference type="Proteomes" id="UP000091820">
    <property type="component" value="Unassembled WGS sequence"/>
</dbReference>
<organism evidence="2 3">
    <name type="scientific">Glossina brevipalpis</name>
    <dbReference type="NCBI Taxonomy" id="37001"/>
    <lineage>
        <taxon>Eukaryota</taxon>
        <taxon>Metazoa</taxon>
        <taxon>Ecdysozoa</taxon>
        <taxon>Arthropoda</taxon>
        <taxon>Hexapoda</taxon>
        <taxon>Insecta</taxon>
        <taxon>Pterygota</taxon>
        <taxon>Neoptera</taxon>
        <taxon>Endopterygota</taxon>
        <taxon>Diptera</taxon>
        <taxon>Brachycera</taxon>
        <taxon>Muscomorpha</taxon>
        <taxon>Hippoboscoidea</taxon>
        <taxon>Glossinidae</taxon>
        <taxon>Glossina</taxon>
    </lineage>
</organism>
<evidence type="ECO:0000313" key="2">
    <source>
        <dbReference type="EnsemblMetazoa" id="GBRI008247-PA"/>
    </source>
</evidence>
<keyword evidence="3" id="KW-1185">Reference proteome</keyword>
<keyword evidence="1" id="KW-0732">Signal</keyword>
<dbReference type="AlphaFoldDB" id="A0A1A9W6R7"/>
<evidence type="ECO:0000313" key="3">
    <source>
        <dbReference type="Proteomes" id="UP000091820"/>
    </source>
</evidence>
<evidence type="ECO:0008006" key="4">
    <source>
        <dbReference type="Google" id="ProtNLM"/>
    </source>
</evidence>
<name>A0A1A9W6R7_9MUSC</name>
<evidence type="ECO:0000256" key="1">
    <source>
        <dbReference type="SAM" id="SignalP"/>
    </source>
</evidence>
<feature type="signal peptide" evidence="1">
    <location>
        <begin position="1"/>
        <end position="25"/>
    </location>
</feature>
<reference evidence="3" key="1">
    <citation type="submission" date="2014-03" db="EMBL/GenBank/DDBJ databases">
        <authorList>
            <person name="Aksoy S."/>
            <person name="Warren W."/>
            <person name="Wilson R.K."/>
        </authorList>
    </citation>
    <scope>NUCLEOTIDE SEQUENCE [LARGE SCALE GENOMIC DNA]</scope>
    <source>
        <strain evidence="3">IAEA</strain>
    </source>
</reference>
<reference evidence="2" key="2">
    <citation type="submission" date="2020-05" db="UniProtKB">
        <authorList>
            <consortium name="EnsemblMetazoa"/>
        </authorList>
    </citation>
    <scope>IDENTIFICATION</scope>
    <source>
        <strain evidence="2">IAEA</strain>
    </source>
</reference>
<protein>
    <recommendedName>
        <fullName evidence="4">ZAD domain-containing protein</fullName>
    </recommendedName>
</protein>